<dbReference type="PANTHER" id="PTHR47756">
    <property type="entry name" value="BLL6612 PROTEIN-RELATED"/>
    <property type="match status" value="1"/>
</dbReference>
<keyword evidence="3" id="KW-0731">Sigma factor</keyword>
<dbReference type="Pfam" id="PF20239">
    <property type="entry name" value="DUF6596"/>
    <property type="match status" value="1"/>
</dbReference>
<evidence type="ECO:0000256" key="2">
    <source>
        <dbReference type="ARBA" id="ARBA00023015"/>
    </source>
</evidence>
<dbReference type="NCBIfam" id="TIGR02937">
    <property type="entry name" value="sigma70-ECF"/>
    <property type="match status" value="1"/>
</dbReference>
<dbReference type="Proteomes" id="UP001500888">
    <property type="component" value="Unassembled WGS sequence"/>
</dbReference>
<comment type="similarity">
    <text evidence="1">Belongs to the sigma-70 factor family. ECF subfamily.</text>
</comment>
<keyword evidence="2" id="KW-0805">Transcription regulation</keyword>
<dbReference type="SUPFAM" id="SSF88659">
    <property type="entry name" value="Sigma3 and sigma4 domains of RNA polymerase sigma factors"/>
    <property type="match status" value="1"/>
</dbReference>
<dbReference type="Pfam" id="PF04542">
    <property type="entry name" value="Sigma70_r2"/>
    <property type="match status" value="1"/>
</dbReference>
<feature type="region of interest" description="Disordered" evidence="5">
    <location>
        <begin position="75"/>
        <end position="102"/>
    </location>
</feature>
<dbReference type="Gene3D" id="1.10.1740.10">
    <property type="match status" value="1"/>
</dbReference>
<dbReference type="InterPro" id="IPR007627">
    <property type="entry name" value="RNA_pol_sigma70_r2"/>
</dbReference>
<dbReference type="InterPro" id="IPR013249">
    <property type="entry name" value="RNA_pol_sigma70_r4_t2"/>
</dbReference>
<feature type="compositionally biased region" description="Low complexity" evidence="5">
    <location>
        <begin position="85"/>
        <end position="98"/>
    </location>
</feature>
<dbReference type="InterPro" id="IPR013324">
    <property type="entry name" value="RNA_pol_sigma_r3/r4-like"/>
</dbReference>
<evidence type="ECO:0000256" key="4">
    <source>
        <dbReference type="ARBA" id="ARBA00023163"/>
    </source>
</evidence>
<dbReference type="PANTHER" id="PTHR47756:SF2">
    <property type="entry name" value="BLL6612 PROTEIN"/>
    <property type="match status" value="1"/>
</dbReference>
<keyword evidence="10" id="KW-1185">Reference proteome</keyword>
<evidence type="ECO:0000259" key="7">
    <source>
        <dbReference type="Pfam" id="PF08281"/>
    </source>
</evidence>
<feature type="domain" description="RNA polymerase sigma factor 70 region 4 type 2" evidence="7">
    <location>
        <begin position="113"/>
        <end position="164"/>
    </location>
</feature>
<dbReference type="SUPFAM" id="SSF88946">
    <property type="entry name" value="Sigma2 domain of RNA polymerase sigma factors"/>
    <property type="match status" value="1"/>
</dbReference>
<sequence length="426" mass="46192">MADPIIDDLLRELAPQVVGVLTRRTGDFDAAEDAVQESLLNAADQWPQEGVPDNPRGWLIQVAFRRMTEQVRNEQARRRREELVATQAPPEQRAAPPADEAHEADRDDTLILLFLCCHPALTPASAIALTLRSVGGLTTAEIAKAFMVPEATMAQRISRAKQRIKASGVPFRMPAAHERARRLGSVLHVLYLIFNEGYASSAGPDLQRVELSREAIRLAKMMHVLLPDDCEVAGLLALMLLTDARRAARTGPHGTPIPLAEQDRKLWDGKAIAEGIALITETLAKGAVGPYQLQAAIGALHDEAACAEETDWPQILALYGLLERMSDNPMVSLNRAVAAAMVHGPAAGLDMLKALDADGRLAGHHRFHTARAHLLEMSGDLRAAAEDYRVAASRTTNAPEHNYLTTRAAQLAATLPPEPGGVDTRT</sequence>
<feature type="domain" description="DUF6596" evidence="8">
    <location>
        <begin position="182"/>
        <end position="281"/>
    </location>
</feature>
<comment type="caution">
    <text evidence="9">The sequence shown here is derived from an EMBL/GenBank/DDBJ whole genome shotgun (WGS) entry which is preliminary data.</text>
</comment>
<dbReference type="InterPro" id="IPR014284">
    <property type="entry name" value="RNA_pol_sigma-70_dom"/>
</dbReference>
<evidence type="ECO:0000259" key="8">
    <source>
        <dbReference type="Pfam" id="PF20239"/>
    </source>
</evidence>
<proteinExistence type="inferred from homology"/>
<evidence type="ECO:0000313" key="9">
    <source>
        <dbReference type="EMBL" id="GAA3827462.1"/>
    </source>
</evidence>
<dbReference type="InterPro" id="IPR046531">
    <property type="entry name" value="DUF6596"/>
</dbReference>
<dbReference type="InterPro" id="IPR036388">
    <property type="entry name" value="WH-like_DNA-bd_sf"/>
</dbReference>
<protein>
    <submittedName>
        <fullName evidence="9">Sigma factor-like helix-turn-helix DNA-binding protein</fullName>
    </submittedName>
</protein>
<reference evidence="10" key="1">
    <citation type="journal article" date="2019" name="Int. J. Syst. Evol. Microbiol.">
        <title>The Global Catalogue of Microorganisms (GCM) 10K type strain sequencing project: providing services to taxonomists for standard genome sequencing and annotation.</title>
        <authorList>
            <consortium name="The Broad Institute Genomics Platform"/>
            <consortium name="The Broad Institute Genome Sequencing Center for Infectious Disease"/>
            <person name="Wu L."/>
            <person name="Ma J."/>
        </authorList>
    </citation>
    <scope>NUCLEOTIDE SEQUENCE [LARGE SCALE GENOMIC DNA]</scope>
    <source>
        <strain evidence="10">JCM 16908</strain>
    </source>
</reference>
<evidence type="ECO:0000256" key="1">
    <source>
        <dbReference type="ARBA" id="ARBA00010641"/>
    </source>
</evidence>
<evidence type="ECO:0000259" key="6">
    <source>
        <dbReference type="Pfam" id="PF04542"/>
    </source>
</evidence>
<keyword evidence="4" id="KW-0804">Transcription</keyword>
<dbReference type="EMBL" id="BAAAZR010000020">
    <property type="protein sequence ID" value="GAA3827462.1"/>
    <property type="molecule type" value="Genomic_DNA"/>
</dbReference>
<dbReference type="InterPro" id="IPR013325">
    <property type="entry name" value="RNA_pol_sigma_r2"/>
</dbReference>
<organism evidence="9 10">
    <name type="scientific">Sphaerisporangium flaviroseum</name>
    <dbReference type="NCBI Taxonomy" id="509199"/>
    <lineage>
        <taxon>Bacteria</taxon>
        <taxon>Bacillati</taxon>
        <taxon>Actinomycetota</taxon>
        <taxon>Actinomycetes</taxon>
        <taxon>Streptosporangiales</taxon>
        <taxon>Streptosporangiaceae</taxon>
        <taxon>Sphaerisporangium</taxon>
    </lineage>
</organism>
<feature type="domain" description="RNA polymerase sigma-70 region 2" evidence="6">
    <location>
        <begin position="9"/>
        <end position="75"/>
    </location>
</feature>
<evidence type="ECO:0000256" key="3">
    <source>
        <dbReference type="ARBA" id="ARBA00023082"/>
    </source>
</evidence>
<accession>A0ABP7IVB3</accession>
<dbReference type="RefSeq" id="WP_344946338.1">
    <property type="nucleotide sequence ID" value="NZ_BAAAZR010000020.1"/>
</dbReference>
<dbReference type="Pfam" id="PF08281">
    <property type="entry name" value="Sigma70_r4_2"/>
    <property type="match status" value="1"/>
</dbReference>
<name>A0ABP7IVB3_9ACTN</name>
<gene>
    <name evidence="9" type="ORF">GCM10022226_55510</name>
</gene>
<evidence type="ECO:0000313" key="10">
    <source>
        <dbReference type="Proteomes" id="UP001500888"/>
    </source>
</evidence>
<evidence type="ECO:0000256" key="5">
    <source>
        <dbReference type="SAM" id="MobiDB-lite"/>
    </source>
</evidence>
<dbReference type="Gene3D" id="1.10.10.10">
    <property type="entry name" value="Winged helix-like DNA-binding domain superfamily/Winged helix DNA-binding domain"/>
    <property type="match status" value="1"/>
</dbReference>